<dbReference type="eggNOG" id="COG3345">
    <property type="taxonomic scope" value="Bacteria"/>
</dbReference>
<dbReference type="OrthoDB" id="9758822at2"/>
<dbReference type="GO" id="GO:0004557">
    <property type="term" value="F:alpha-galactosidase activity"/>
    <property type="evidence" value="ECO:0007669"/>
    <property type="project" value="InterPro"/>
</dbReference>
<dbReference type="GO" id="GO:0016052">
    <property type="term" value="P:carbohydrate catabolic process"/>
    <property type="evidence" value="ECO:0007669"/>
    <property type="project" value="InterPro"/>
</dbReference>
<dbReference type="EMBL" id="ADKM02000134">
    <property type="protein sequence ID" value="EGC01110.1"/>
    <property type="molecule type" value="Genomic_DNA"/>
</dbReference>
<dbReference type="InterPro" id="IPR013785">
    <property type="entry name" value="Aldolase_TIM"/>
</dbReference>
<dbReference type="PANTHER" id="PTHR43053:SF3">
    <property type="entry name" value="ALPHA-GALACTOSIDASE C-RELATED"/>
    <property type="match status" value="1"/>
</dbReference>
<dbReference type="Proteomes" id="UP000004259">
    <property type="component" value="Unassembled WGS sequence"/>
</dbReference>
<reference evidence="3 4" key="1">
    <citation type="submission" date="2011-02" db="EMBL/GenBank/DDBJ databases">
        <authorList>
            <person name="Nelson K.E."/>
            <person name="Sutton G."/>
            <person name="Torralba M."/>
            <person name="Durkin S."/>
            <person name="Harkins D."/>
            <person name="Montgomery R."/>
            <person name="Ziemer C."/>
            <person name="Klaassens E."/>
            <person name="Ocuiv P."/>
            <person name="Morrison M."/>
        </authorList>
    </citation>
    <scope>NUCLEOTIDE SEQUENCE [LARGE SCALE GENOMIC DNA]</scope>
    <source>
        <strain evidence="3 4">8</strain>
    </source>
</reference>
<dbReference type="SUPFAM" id="SSF51445">
    <property type="entry name" value="(Trans)glycosidases"/>
    <property type="match status" value="1"/>
</dbReference>
<dbReference type="RefSeq" id="WP_002853193.1">
    <property type="nucleotide sequence ID" value="NZ_ADKM02000134.1"/>
</dbReference>
<dbReference type="InterPro" id="IPR002252">
    <property type="entry name" value="Glyco_hydro_36"/>
</dbReference>
<evidence type="ECO:0000313" key="4">
    <source>
        <dbReference type="Proteomes" id="UP000004259"/>
    </source>
</evidence>
<dbReference type="PRINTS" id="PR00743">
    <property type="entry name" value="GLHYDRLASE36"/>
</dbReference>
<protein>
    <submittedName>
        <fullName evidence="3">Alpha-galactosidase</fullName>
    </submittedName>
</protein>
<organism evidence="3 4">
    <name type="scientific">Ruminococcus albus 8</name>
    <dbReference type="NCBI Taxonomy" id="246199"/>
    <lineage>
        <taxon>Bacteria</taxon>
        <taxon>Bacillati</taxon>
        <taxon>Bacillota</taxon>
        <taxon>Clostridia</taxon>
        <taxon>Eubacteriales</taxon>
        <taxon>Oscillospiraceae</taxon>
        <taxon>Ruminococcus</taxon>
    </lineage>
</organism>
<evidence type="ECO:0000256" key="2">
    <source>
        <dbReference type="ARBA" id="ARBA00023295"/>
    </source>
</evidence>
<proteinExistence type="predicted"/>
<dbReference type="InterPro" id="IPR038417">
    <property type="entry name" value="Alpga-gal_N_sf"/>
</dbReference>
<keyword evidence="1" id="KW-0378">Hydrolase</keyword>
<keyword evidence="2" id="KW-0326">Glycosidase</keyword>
<sequence length="703" mass="80757">MKRIQIFENGINVVFEITDEEQIRLLHFSSLPFDESTLTSKTGTVGFSMVELQVSGIDRAGERHGNKYIVTAPGYRLKYKDFKDVNNSVGRKLEITCFDAETGLETVSHMQFYNGTQVVRTWTDVNNCGTETWTIEYVSSFSLTGLEKEGLLPQNEKIRIGICHNSWQRELQWQFCGLEEVGLGLAQNPNFQHSSKVLGVTNVGNWSSKEYIPMGYVENSEVGSALMWQIEHNGSWHWEISDREGHLYLQLSGPSEIESHWSKDLAPEQSFRSVYCGVCAVSGGFDEAVAEMTRYRRLIRRKNRDNERLAVIFNDYMNCLWADPTAEKEFPLIDAAADVGCEYFCIDAGWYADGIWWDWVGEWQESRKRFPNGLREVTDYIRKKGLVPGVWLEIEVMGIKCPLADKLPDDWFFVRHGKRVFDRSRYQLDFRNPAVREHCHEVIDRLVREYGVGYIKTDYNIEPGIGTEIGSDSFGDGLMEHEKAYLAWLEEVFDRHKSLIVENCSSGGLRMDYAMLSRCSIQSTSDQDDYRKYATIAANAPSALCPEQAAVWSYPLTNGDREEVVFNMVNAMLLRIHQSGDLADLSAERRELVREAIGVYKNIRTDIKVAVPFFPLGMSKFTDNWSALGLKSEGKTYLAVWRREGDDHCMIPLAGHVPENAEISCIYPSFNNYRYRYYPNNRTLSLRFDKPYTARLFMIEYLS</sequence>
<dbReference type="CDD" id="cd14791">
    <property type="entry name" value="GH36"/>
    <property type="match status" value="1"/>
</dbReference>
<dbReference type="InterPro" id="IPR050985">
    <property type="entry name" value="Alpha-glycosidase_related"/>
</dbReference>
<comment type="caution">
    <text evidence="3">The sequence shown here is derived from an EMBL/GenBank/DDBJ whole genome shotgun (WGS) entry which is preliminary data.</text>
</comment>
<dbReference type="AlphaFoldDB" id="E9SHW5"/>
<accession>E9SHW5</accession>
<dbReference type="Gene3D" id="2.70.98.60">
    <property type="entry name" value="alpha-galactosidase from lactobacil brevis"/>
    <property type="match status" value="1"/>
</dbReference>
<evidence type="ECO:0000313" key="3">
    <source>
        <dbReference type="EMBL" id="EGC01110.1"/>
    </source>
</evidence>
<name>E9SHW5_RUMAL</name>
<dbReference type="InterPro" id="IPR017853">
    <property type="entry name" value="GH"/>
</dbReference>
<dbReference type="Pfam" id="PF02065">
    <property type="entry name" value="Melibiase"/>
    <property type="match status" value="1"/>
</dbReference>
<dbReference type="Gene3D" id="3.20.20.70">
    <property type="entry name" value="Aldolase class I"/>
    <property type="match status" value="1"/>
</dbReference>
<keyword evidence="4" id="KW-1185">Reference proteome</keyword>
<evidence type="ECO:0000256" key="1">
    <source>
        <dbReference type="ARBA" id="ARBA00022801"/>
    </source>
</evidence>
<gene>
    <name evidence="3" type="ORF">CUS_7069</name>
</gene>
<dbReference type="STRING" id="246199.CUS_7069"/>
<dbReference type="PANTHER" id="PTHR43053">
    <property type="entry name" value="GLYCOSIDASE FAMILY 31"/>
    <property type="match status" value="1"/>
</dbReference>